<dbReference type="Proteomes" id="UP001321473">
    <property type="component" value="Unassembled WGS sequence"/>
</dbReference>
<feature type="domain" description="DDE Tnp4" evidence="3">
    <location>
        <begin position="172"/>
        <end position="326"/>
    </location>
</feature>
<gene>
    <name evidence="4" type="ORF">V5799_005782</name>
</gene>
<evidence type="ECO:0000313" key="4">
    <source>
        <dbReference type="EMBL" id="KAK8767438.1"/>
    </source>
</evidence>
<dbReference type="PANTHER" id="PTHR34615">
    <property type="entry name" value="PX DOMAIN-CONTAINING PROTEIN"/>
    <property type="match status" value="1"/>
</dbReference>
<dbReference type="InterPro" id="IPR027806">
    <property type="entry name" value="HARBI1_dom"/>
</dbReference>
<dbReference type="PANTHER" id="PTHR34615:SF1">
    <property type="entry name" value="PX DOMAIN-CONTAINING PROTEIN"/>
    <property type="match status" value="1"/>
</dbReference>
<evidence type="ECO:0000256" key="2">
    <source>
        <dbReference type="ARBA" id="ARBA00022723"/>
    </source>
</evidence>
<evidence type="ECO:0000313" key="5">
    <source>
        <dbReference type="Proteomes" id="UP001321473"/>
    </source>
</evidence>
<comment type="caution">
    <text evidence="4">The sequence shown here is derived from an EMBL/GenBank/DDBJ whole genome shotgun (WGS) entry which is preliminary data.</text>
</comment>
<dbReference type="GO" id="GO:0046872">
    <property type="term" value="F:metal ion binding"/>
    <property type="evidence" value="ECO:0007669"/>
    <property type="project" value="UniProtKB-KW"/>
</dbReference>
<organism evidence="4 5">
    <name type="scientific">Amblyomma americanum</name>
    <name type="common">Lone star tick</name>
    <dbReference type="NCBI Taxonomy" id="6943"/>
    <lineage>
        <taxon>Eukaryota</taxon>
        <taxon>Metazoa</taxon>
        <taxon>Ecdysozoa</taxon>
        <taxon>Arthropoda</taxon>
        <taxon>Chelicerata</taxon>
        <taxon>Arachnida</taxon>
        <taxon>Acari</taxon>
        <taxon>Parasitiformes</taxon>
        <taxon>Ixodida</taxon>
        <taxon>Ixodoidea</taxon>
        <taxon>Ixodidae</taxon>
        <taxon>Amblyomminae</taxon>
        <taxon>Amblyomma</taxon>
    </lineage>
</organism>
<evidence type="ECO:0000256" key="1">
    <source>
        <dbReference type="ARBA" id="ARBA00001968"/>
    </source>
</evidence>
<evidence type="ECO:0000259" key="3">
    <source>
        <dbReference type="Pfam" id="PF13359"/>
    </source>
</evidence>
<accession>A0AAQ4DY98</accession>
<keyword evidence="2" id="KW-0479">Metal-binding</keyword>
<dbReference type="Pfam" id="PF13359">
    <property type="entry name" value="DDE_Tnp_4"/>
    <property type="match status" value="1"/>
</dbReference>
<dbReference type="AlphaFoldDB" id="A0AAQ4DY98"/>
<name>A0AAQ4DY98_AMBAM</name>
<reference evidence="4 5" key="1">
    <citation type="journal article" date="2023" name="Arcadia Sci">
        <title>De novo assembly of a long-read Amblyomma americanum tick genome.</title>
        <authorList>
            <person name="Chou S."/>
            <person name="Poskanzer K.E."/>
            <person name="Rollins M."/>
            <person name="Thuy-Boun P.S."/>
        </authorList>
    </citation>
    <scope>NUCLEOTIDE SEQUENCE [LARGE SCALE GENOMIC DNA]</scope>
    <source>
        <strain evidence="4">F_SG_1</strain>
        <tissue evidence="4">Salivary glands</tissue>
    </source>
</reference>
<proteinExistence type="predicted"/>
<protein>
    <recommendedName>
        <fullName evidence="3">DDE Tnp4 domain-containing protein</fullName>
    </recommendedName>
</protein>
<keyword evidence="5" id="KW-1185">Reference proteome</keyword>
<comment type="cofactor">
    <cofactor evidence="1">
        <name>a divalent metal cation</name>
        <dbReference type="ChEBI" id="CHEBI:60240"/>
    </cofactor>
</comment>
<sequence length="354" mass="40068">MPKSILQDPLLLSQLKWSEIEDLLCLEVFGQNRRDPLSVHGLVNIDTVDSGVFRTAFRFEKDDIRRLQRALLIPDALTTPQRVTVPGDEALCITLRRLAYPNRLRDLEGVFWRHSSTLSSVTNTILQHLEEKFSHLLDDVNNHSWLNTDTLERFSQAIHAKGAPLRNCWGFIDGTARPICRPSKEQKIYFRGHKRVHALKYQAIMCPNGIICQLDGSYPGSKHDAGNFGKSDVYTKLTSLVKGQSYCIYGDPAYPLRPLLMKPYGGAHITPQQKAFNKAMSTVRQAVEWGFGKIVGLFAFCDFKKNQKICRQNVPRIFKGSALLANCHTCLYSAQVSQYFGVDPPSLEVYLAPR</sequence>
<dbReference type="EMBL" id="JARKHS020025462">
    <property type="protein sequence ID" value="KAK8767438.1"/>
    <property type="molecule type" value="Genomic_DNA"/>
</dbReference>